<protein>
    <submittedName>
        <fullName evidence="3">PocR ligand-binding domain-containing protein</fullName>
    </submittedName>
</protein>
<dbReference type="SUPFAM" id="SSF109604">
    <property type="entry name" value="HD-domain/PDEase-like"/>
    <property type="match status" value="1"/>
</dbReference>
<dbReference type="NCBIfam" id="TIGR00254">
    <property type="entry name" value="GGDEF"/>
    <property type="match status" value="1"/>
</dbReference>
<name>A0ABW8SI65_9CLOT</name>
<dbReference type="InterPro" id="IPR000160">
    <property type="entry name" value="GGDEF_dom"/>
</dbReference>
<sequence length="534" mass="60157">MGGKTLLRTTKDNHIDCDISLLKIEDVIDINLLQKFQDNFAKSMNIASVTVDTDGNPVTKPSFYTSFCMNFTQSTDIGTRRCAESHKRGGIEAVRSGKPYVYTCHAGLIDFAVPIIVEDKHIGTILGGQILTSKLEESIYKRTAAEIGVDEFGYLNAVNKIKITNEENIKAAAEVLYIIANALSKMGYEREHLEYLSYHDQLTGLYNRRFFQKELHRLDVQRNLPLTIVMADVNGLKLINDSFGHTMGDELLKKAAEVITKGCRADDIVARFGGDEFVILLPKTDAYGTKEIIRRIKNIALKEKVGSFDIDISFGYGTKNDEEEKIEEIFKKADDNMYKSKIFESLSMKERTIGTIISTLYEKDEKEKQHSHRVSALCQSMGAVLRLSEGEIKELKTVGLFHDIGKIAIEKNILNKQEKLTDNEWEEIKRHPEIGFRILGTVSDMSQIAQYVLAHHEKWDGSGYPKGLKGQEIPLPSRIIAIADSYDAMVSDRNYHNALPEEVAVEELKINAGIQFDPALIRIFIEKVLNKPVG</sequence>
<comment type="caution">
    <text evidence="3">The sequence shown here is derived from an EMBL/GenBank/DDBJ whole genome shotgun (WGS) entry which is preliminary data.</text>
</comment>
<dbReference type="InterPro" id="IPR018771">
    <property type="entry name" value="PocR_dom"/>
</dbReference>
<keyword evidence="4" id="KW-1185">Reference proteome</keyword>
<dbReference type="PROSITE" id="PS51832">
    <property type="entry name" value="HD_GYP"/>
    <property type="match status" value="1"/>
</dbReference>
<gene>
    <name evidence="3" type="ORF">ACJDU8_07405</name>
</gene>
<dbReference type="InterPro" id="IPR037522">
    <property type="entry name" value="HD_GYP_dom"/>
</dbReference>
<proteinExistence type="predicted"/>
<dbReference type="EMBL" id="JBJHZX010000008">
    <property type="protein sequence ID" value="MFL0195392.1"/>
    <property type="molecule type" value="Genomic_DNA"/>
</dbReference>
<dbReference type="CDD" id="cd00077">
    <property type="entry name" value="HDc"/>
    <property type="match status" value="1"/>
</dbReference>
<dbReference type="InterPro" id="IPR043128">
    <property type="entry name" value="Rev_trsase/Diguanyl_cyclase"/>
</dbReference>
<evidence type="ECO:0000259" key="1">
    <source>
        <dbReference type="PROSITE" id="PS50887"/>
    </source>
</evidence>
<dbReference type="RefSeq" id="WP_406791509.1">
    <property type="nucleotide sequence ID" value="NZ_JBJHZX010000008.1"/>
</dbReference>
<dbReference type="PANTHER" id="PTHR43155:SF2">
    <property type="entry name" value="CYCLIC DI-GMP PHOSPHODIESTERASE PA4108"/>
    <property type="match status" value="1"/>
</dbReference>
<dbReference type="PROSITE" id="PS50887">
    <property type="entry name" value="GGDEF"/>
    <property type="match status" value="1"/>
</dbReference>
<dbReference type="SMART" id="SM00471">
    <property type="entry name" value="HDc"/>
    <property type="match status" value="1"/>
</dbReference>
<dbReference type="Proteomes" id="UP001623660">
    <property type="component" value="Unassembled WGS sequence"/>
</dbReference>
<dbReference type="SMART" id="SM00267">
    <property type="entry name" value="GGDEF"/>
    <property type="match status" value="1"/>
</dbReference>
<dbReference type="Pfam" id="PF13487">
    <property type="entry name" value="HD_5"/>
    <property type="match status" value="1"/>
</dbReference>
<dbReference type="Gene3D" id="1.10.3210.10">
    <property type="entry name" value="Hypothetical protein af1432"/>
    <property type="match status" value="1"/>
</dbReference>
<feature type="domain" description="HD-GYP" evidence="2">
    <location>
        <begin position="345"/>
        <end position="534"/>
    </location>
</feature>
<evidence type="ECO:0000259" key="2">
    <source>
        <dbReference type="PROSITE" id="PS51832"/>
    </source>
</evidence>
<accession>A0ABW8SI65</accession>
<evidence type="ECO:0000313" key="3">
    <source>
        <dbReference type="EMBL" id="MFL0195392.1"/>
    </source>
</evidence>
<dbReference type="InterPro" id="IPR029787">
    <property type="entry name" value="Nucleotide_cyclase"/>
</dbReference>
<dbReference type="Pfam" id="PF00990">
    <property type="entry name" value="GGDEF"/>
    <property type="match status" value="1"/>
</dbReference>
<feature type="domain" description="GGDEF" evidence="1">
    <location>
        <begin position="224"/>
        <end position="351"/>
    </location>
</feature>
<dbReference type="PANTHER" id="PTHR43155">
    <property type="entry name" value="CYCLIC DI-GMP PHOSPHODIESTERASE PA4108-RELATED"/>
    <property type="match status" value="1"/>
</dbReference>
<reference evidence="3 4" key="1">
    <citation type="submission" date="2024-11" db="EMBL/GenBank/DDBJ databases">
        <authorList>
            <person name="Heng Y.C."/>
            <person name="Lim A.C.H."/>
            <person name="Lee J.K.Y."/>
            <person name="Kittelmann S."/>
        </authorList>
    </citation>
    <scope>NUCLEOTIDE SEQUENCE [LARGE SCALE GENOMIC DNA]</scope>
    <source>
        <strain evidence="3 4">WILCCON 0269</strain>
    </source>
</reference>
<organism evidence="3 4">
    <name type="scientific">Candidatus Clostridium eludens</name>
    <dbReference type="NCBI Taxonomy" id="3381663"/>
    <lineage>
        <taxon>Bacteria</taxon>
        <taxon>Bacillati</taxon>
        <taxon>Bacillota</taxon>
        <taxon>Clostridia</taxon>
        <taxon>Eubacteriales</taxon>
        <taxon>Clostridiaceae</taxon>
        <taxon>Clostridium</taxon>
    </lineage>
</organism>
<dbReference type="InterPro" id="IPR003607">
    <property type="entry name" value="HD/PDEase_dom"/>
</dbReference>
<dbReference type="CDD" id="cd01949">
    <property type="entry name" value="GGDEF"/>
    <property type="match status" value="1"/>
</dbReference>
<dbReference type="Pfam" id="PF10114">
    <property type="entry name" value="PocR"/>
    <property type="match status" value="1"/>
</dbReference>
<evidence type="ECO:0000313" key="4">
    <source>
        <dbReference type="Proteomes" id="UP001623660"/>
    </source>
</evidence>
<dbReference type="Gene3D" id="3.30.70.270">
    <property type="match status" value="1"/>
</dbReference>
<dbReference type="SUPFAM" id="SSF55073">
    <property type="entry name" value="Nucleotide cyclase"/>
    <property type="match status" value="1"/>
</dbReference>